<organism evidence="1 2">
    <name type="scientific">Agrobacterium vitis</name>
    <name type="common">Rhizobium vitis</name>
    <dbReference type="NCBI Taxonomy" id="373"/>
    <lineage>
        <taxon>Bacteria</taxon>
        <taxon>Pseudomonadati</taxon>
        <taxon>Pseudomonadota</taxon>
        <taxon>Alphaproteobacteria</taxon>
        <taxon>Hyphomicrobiales</taxon>
        <taxon>Rhizobiaceae</taxon>
        <taxon>Rhizobium/Agrobacterium group</taxon>
        <taxon>Agrobacterium</taxon>
    </lineage>
</organism>
<reference evidence="1 2" key="1">
    <citation type="submission" date="2019-12" db="EMBL/GenBank/DDBJ databases">
        <title>Whole-genome sequencing of Allorhizobium vitis.</title>
        <authorList>
            <person name="Gan H.M."/>
            <person name="Szegedi E."/>
            <person name="Burr T."/>
            <person name="Savka M.A."/>
        </authorList>
    </citation>
    <scope>NUCLEOTIDE SEQUENCE [LARGE SCALE GENOMIC DNA]</scope>
    <source>
        <strain evidence="1 2">CG516</strain>
    </source>
</reference>
<sequence>MNFVCVDRNTVQPSARQLMERALDPYMLMGMPHLTPFGLSETWLMKELGHRHWLMLAREMGLANADFRAADGTEAYAAIRSTSFSSMRLDAVSANDVLEIRSILEPVSRTQTATKHRIMVEKNLICEASLLSVFVCRTKANDNHSIARVRLTALANYGRTQTNKLVELVSSVRAGIHNQPDWPWSNQNQKTDEFRFRPTSTQEFNGAKLFYFAEFQAVFERALEAVGGSDFRARAPSARDIVFLGNIEVGEEITVTLSTDRSDRASGWIRRTDGKQIAFISSSWNCKSRELHDRSPIEKEG</sequence>
<evidence type="ECO:0000313" key="1">
    <source>
        <dbReference type="EMBL" id="MUZ75614.1"/>
    </source>
</evidence>
<proteinExistence type="predicted"/>
<dbReference type="NCBIfam" id="TIGR04099">
    <property type="entry name" value="biosn_Pnap_2097"/>
    <property type="match status" value="1"/>
</dbReference>
<dbReference type="Gene3D" id="3.10.129.10">
    <property type="entry name" value="Hotdog Thioesterase"/>
    <property type="match status" value="1"/>
</dbReference>
<protein>
    <submittedName>
        <fullName evidence="1">DNA gyrase</fullName>
    </submittedName>
</protein>
<evidence type="ECO:0000313" key="2">
    <source>
        <dbReference type="Proteomes" id="UP000477951"/>
    </source>
</evidence>
<gene>
    <name evidence="1" type="ORF">GOZ90_23365</name>
</gene>
<name>A0A6L6VIZ8_AGRVI</name>
<comment type="caution">
    <text evidence="1">The sequence shown here is derived from an EMBL/GenBank/DDBJ whole genome shotgun (WGS) entry which is preliminary data.</text>
</comment>
<dbReference type="InterPro" id="IPR024091">
    <property type="entry name" value="LnmK-like_bifun_acyl/decarbox"/>
</dbReference>
<dbReference type="Proteomes" id="UP000477951">
    <property type="component" value="Unassembled WGS sequence"/>
</dbReference>
<dbReference type="AlphaFoldDB" id="A0A6L6VIZ8"/>
<dbReference type="EMBL" id="WPHR01000033">
    <property type="protein sequence ID" value="MUZ75614.1"/>
    <property type="molecule type" value="Genomic_DNA"/>
</dbReference>
<dbReference type="NCBIfam" id="TIGR04098">
    <property type="entry name" value="LnmK_bifunc"/>
    <property type="match status" value="1"/>
</dbReference>
<accession>A0A6L6VIZ8</accession>